<dbReference type="RefSeq" id="WP_013116373.1">
    <property type="nucleotide sequence ID" value="NC_014151.1"/>
</dbReference>
<dbReference type="Pfam" id="PF14262">
    <property type="entry name" value="Cthe_2159"/>
    <property type="match status" value="1"/>
</dbReference>
<feature type="signal peptide" evidence="2">
    <location>
        <begin position="1"/>
        <end position="25"/>
    </location>
</feature>
<evidence type="ECO:0000313" key="3">
    <source>
        <dbReference type="EMBL" id="ADG74039.1"/>
    </source>
</evidence>
<protein>
    <recommendedName>
        <fullName evidence="5">Carbohydrate-binding domain-containing protein</fullName>
    </recommendedName>
</protein>
<dbReference type="EMBL" id="CP001964">
    <property type="protein sequence ID" value="ADG74039.1"/>
    <property type="molecule type" value="Genomic_DNA"/>
</dbReference>
<dbReference type="AlphaFoldDB" id="D5ULJ7"/>
<dbReference type="OrthoDB" id="9812829at2"/>
<evidence type="ECO:0000256" key="1">
    <source>
        <dbReference type="SAM" id="MobiDB-lite"/>
    </source>
</evidence>
<sequence length="579" mass="55601">MRRGTTAAAVAAVLVTGVLGSPARAAEPVVEEVLGANLPVHATDHALDWDAGDETTIALSGASAQVTGSGASAQGGTVTISAPGTYRVSGTLTDGAVVVASAGEGVVRVVLDGASITSSTTAPLQVQDADEVVVVLAEGSTNSLTDPATYQYPEGQDEPNAALFSTADLTIAGSGALTVTGSANDGIASKDGLVVAGGRITVTAADDAVRGKDYLVVTGGTLELTAAGDGLKADDDTPEGGFVHVAGGATRVTSGDDGVTAASDVVVSDGYLQVRAGGGAGAGGDSGAKGLVGDVSLVLGGGSLAVDAIDDALHSDGTITVAGGNATLATAGDGADAGERLTITGGALIVTQSSEGLEAKVVQIAGGLIEVTAADDAISASDPSQPDAMGAIPGVDVAVSGGLTVLHAATGDGLDSNGTAQMSGGTLVVDGPTEFINSAVDTNGAFTVTGGTLIGVSSAGLLGTPTVQSPQTWVSLGSEQPAGTLLHVLAPDGTVLASFRTTKASGNLLYSHASLQLGSQYRLAVGGTADGPVTGGFHQRPGDASGATVVATAQAATAPSGWGGGGGWPPPGGVRPPAG</sequence>
<proteinExistence type="predicted"/>
<dbReference type="STRING" id="446466.Cfla_1135"/>
<feature type="compositionally biased region" description="Pro residues" evidence="1">
    <location>
        <begin position="568"/>
        <end position="579"/>
    </location>
</feature>
<feature type="chain" id="PRO_5003077913" description="Carbohydrate-binding domain-containing protein" evidence="2">
    <location>
        <begin position="26"/>
        <end position="579"/>
    </location>
</feature>
<name>D5ULJ7_CELFN</name>
<dbReference type="Proteomes" id="UP000000849">
    <property type="component" value="Chromosome"/>
</dbReference>
<reference evidence="3 4" key="1">
    <citation type="journal article" date="2010" name="Stand. Genomic Sci.">
        <title>Complete genome sequence of Cellulomonas flavigena type strain (134).</title>
        <authorList>
            <person name="Abt B."/>
            <person name="Foster B."/>
            <person name="Lapidus A."/>
            <person name="Clum A."/>
            <person name="Sun H."/>
            <person name="Pukall R."/>
            <person name="Lucas S."/>
            <person name="Glavina Del Rio T."/>
            <person name="Nolan M."/>
            <person name="Tice H."/>
            <person name="Cheng J.F."/>
            <person name="Pitluck S."/>
            <person name="Liolios K."/>
            <person name="Ivanova N."/>
            <person name="Mavromatis K."/>
            <person name="Ovchinnikova G."/>
            <person name="Pati A."/>
            <person name="Goodwin L."/>
            <person name="Chen A."/>
            <person name="Palaniappan K."/>
            <person name="Land M."/>
            <person name="Hauser L."/>
            <person name="Chang Y.J."/>
            <person name="Jeffries C.D."/>
            <person name="Rohde M."/>
            <person name="Goker M."/>
            <person name="Woyke T."/>
            <person name="Bristow J."/>
            <person name="Eisen J.A."/>
            <person name="Markowitz V."/>
            <person name="Hugenholtz P."/>
            <person name="Kyrpides N.C."/>
            <person name="Klenk H.P."/>
        </authorList>
    </citation>
    <scope>NUCLEOTIDE SEQUENCE [LARGE SCALE GENOMIC DNA]</scope>
    <source>
        <strain evidence="4">ATCC 482 / DSM 20109 / BCRC 11376 / JCM 18109 / NBRC 3775 / NCIMB 8073 / NRS 134</strain>
    </source>
</reference>
<dbReference type="HOGENOM" id="CLU_021406_1_0_11"/>
<keyword evidence="2" id="KW-0732">Signal</keyword>
<evidence type="ECO:0000256" key="2">
    <source>
        <dbReference type="SAM" id="SignalP"/>
    </source>
</evidence>
<evidence type="ECO:0008006" key="5">
    <source>
        <dbReference type="Google" id="ProtNLM"/>
    </source>
</evidence>
<keyword evidence="4" id="KW-1185">Reference proteome</keyword>
<dbReference type="eggNOG" id="ENOG502Z8AD">
    <property type="taxonomic scope" value="Bacteria"/>
</dbReference>
<organism evidence="3 4">
    <name type="scientific">Cellulomonas flavigena (strain ATCC 482 / DSM 20109 / BCRC 11376 / JCM 18109 / NBRC 3775 / NCIMB 8073 / NRS 134)</name>
    <dbReference type="NCBI Taxonomy" id="446466"/>
    <lineage>
        <taxon>Bacteria</taxon>
        <taxon>Bacillati</taxon>
        <taxon>Actinomycetota</taxon>
        <taxon>Actinomycetes</taxon>
        <taxon>Micrococcales</taxon>
        <taxon>Cellulomonadaceae</taxon>
        <taxon>Cellulomonas</taxon>
    </lineage>
</organism>
<evidence type="ECO:0000313" key="4">
    <source>
        <dbReference type="Proteomes" id="UP000000849"/>
    </source>
</evidence>
<gene>
    <name evidence="3" type="ordered locus">Cfla_1135</name>
</gene>
<accession>D5ULJ7</accession>
<dbReference type="KEGG" id="cfl:Cfla_1135"/>
<feature type="region of interest" description="Disordered" evidence="1">
    <location>
        <begin position="557"/>
        <end position="579"/>
    </location>
</feature>
<dbReference type="InterPro" id="IPR025584">
    <property type="entry name" value="Cthe_2159"/>
</dbReference>